<feature type="region of interest" description="Disordered" evidence="1">
    <location>
        <begin position="44"/>
        <end position="77"/>
    </location>
</feature>
<evidence type="ECO:0000313" key="2">
    <source>
        <dbReference type="EMBL" id="KAG7473576.1"/>
    </source>
</evidence>
<feature type="compositionally biased region" description="Basic and acidic residues" evidence="1">
    <location>
        <begin position="66"/>
        <end position="77"/>
    </location>
</feature>
<reference evidence="2" key="1">
    <citation type="submission" date="2021-01" db="EMBL/GenBank/DDBJ databases">
        <authorList>
            <person name="Zahm M."/>
            <person name="Roques C."/>
            <person name="Cabau C."/>
            <person name="Klopp C."/>
            <person name="Donnadieu C."/>
            <person name="Jouanno E."/>
            <person name="Lampietro C."/>
            <person name="Louis A."/>
            <person name="Herpin A."/>
            <person name="Echchiki A."/>
            <person name="Berthelot C."/>
            <person name="Parey E."/>
            <person name="Roest-Crollius H."/>
            <person name="Braasch I."/>
            <person name="Postlethwait J."/>
            <person name="Bobe J."/>
            <person name="Montfort J."/>
            <person name="Bouchez O."/>
            <person name="Begum T."/>
            <person name="Mejri S."/>
            <person name="Adams A."/>
            <person name="Chen W.-J."/>
            <person name="Guiguen Y."/>
        </authorList>
    </citation>
    <scope>NUCLEOTIDE SEQUENCE</scope>
    <source>
        <strain evidence="2">YG-15Mar2019-1</strain>
        <tissue evidence="2">Brain</tissue>
    </source>
</reference>
<comment type="caution">
    <text evidence="2">The sequence shown here is derived from an EMBL/GenBank/DDBJ whole genome shotgun (WGS) entry which is preliminary data.</text>
</comment>
<sequence>MYPSACGGSTEAGCVAIFECKGCYSLRVKVRKFQFLPGVIAAEDAGSDQTARADPDHPDCSNPGRGEGDDPERMCFY</sequence>
<evidence type="ECO:0000313" key="3">
    <source>
        <dbReference type="Proteomes" id="UP001046870"/>
    </source>
</evidence>
<evidence type="ECO:0000256" key="1">
    <source>
        <dbReference type="SAM" id="MobiDB-lite"/>
    </source>
</evidence>
<proteinExistence type="predicted"/>
<accession>A0A9D3Q149</accession>
<organism evidence="2 3">
    <name type="scientific">Megalops atlanticus</name>
    <name type="common">Tarpon</name>
    <name type="synonym">Clupea gigantea</name>
    <dbReference type="NCBI Taxonomy" id="7932"/>
    <lineage>
        <taxon>Eukaryota</taxon>
        <taxon>Metazoa</taxon>
        <taxon>Chordata</taxon>
        <taxon>Craniata</taxon>
        <taxon>Vertebrata</taxon>
        <taxon>Euteleostomi</taxon>
        <taxon>Actinopterygii</taxon>
        <taxon>Neopterygii</taxon>
        <taxon>Teleostei</taxon>
        <taxon>Elopiformes</taxon>
        <taxon>Megalopidae</taxon>
        <taxon>Megalops</taxon>
    </lineage>
</organism>
<dbReference type="Proteomes" id="UP001046870">
    <property type="component" value="Chromosome 7"/>
</dbReference>
<name>A0A9D3Q149_MEGAT</name>
<dbReference type="EMBL" id="JAFDVH010000007">
    <property type="protein sequence ID" value="KAG7473576.1"/>
    <property type="molecule type" value="Genomic_DNA"/>
</dbReference>
<keyword evidence="3" id="KW-1185">Reference proteome</keyword>
<dbReference type="AlphaFoldDB" id="A0A9D3Q149"/>
<gene>
    <name evidence="2" type="ORF">MATL_G00097320</name>
</gene>
<protein>
    <submittedName>
        <fullName evidence="2">Uncharacterized protein</fullName>
    </submittedName>
</protein>